<dbReference type="InterPro" id="IPR012134">
    <property type="entry name" value="Glu-5-SA_DH"/>
</dbReference>
<comment type="similarity">
    <text evidence="7">Belongs to the gamma-glutamyl phosphate reductase family.</text>
</comment>
<name>A0A0N8PRW0_9CHLR</name>
<dbReference type="InterPro" id="IPR016161">
    <property type="entry name" value="Ald_DH/histidinol_DH"/>
</dbReference>
<dbReference type="PATRIC" id="fig|186479.3.peg.512"/>
<evidence type="ECO:0000256" key="5">
    <source>
        <dbReference type="ARBA" id="ARBA00023002"/>
    </source>
</evidence>
<evidence type="ECO:0000256" key="2">
    <source>
        <dbReference type="ARBA" id="ARBA00022605"/>
    </source>
</evidence>
<evidence type="ECO:0000313" key="9">
    <source>
        <dbReference type="EMBL" id="KPV51021.1"/>
    </source>
</evidence>
<comment type="caution">
    <text evidence="9">The sequence shown here is derived from an EMBL/GenBank/DDBJ whole genome shotgun (WGS) entry which is preliminary data.</text>
</comment>
<dbReference type="Gene3D" id="3.40.605.10">
    <property type="entry name" value="Aldehyde Dehydrogenase, Chain A, domain 1"/>
    <property type="match status" value="1"/>
</dbReference>
<comment type="function">
    <text evidence="7">Catalyzes the NADPH-dependent reduction of L-glutamate 5-phosphate into L-glutamate 5-semialdehyde and phosphate. The product spontaneously undergoes cyclization to form 1-pyrroline-5-carboxylate.</text>
</comment>
<reference evidence="9 10" key="1">
    <citation type="submission" date="2015-09" db="EMBL/GenBank/DDBJ databases">
        <title>Draft genome sequence of Kouleothrix aurantiaca JCM 19913.</title>
        <authorList>
            <person name="Hemp J."/>
        </authorList>
    </citation>
    <scope>NUCLEOTIDE SEQUENCE [LARGE SCALE GENOMIC DNA]</scope>
    <source>
        <strain evidence="9 10">COM-B</strain>
    </source>
</reference>
<dbReference type="InterPro" id="IPR000965">
    <property type="entry name" value="GPR_dom"/>
</dbReference>
<evidence type="ECO:0000256" key="4">
    <source>
        <dbReference type="ARBA" id="ARBA00022857"/>
    </source>
</evidence>
<evidence type="ECO:0000256" key="1">
    <source>
        <dbReference type="ARBA" id="ARBA00004985"/>
    </source>
</evidence>
<dbReference type="GO" id="GO:0055129">
    <property type="term" value="P:L-proline biosynthetic process"/>
    <property type="evidence" value="ECO:0007669"/>
    <property type="project" value="UniProtKB-UniRule"/>
</dbReference>
<dbReference type="Pfam" id="PF00171">
    <property type="entry name" value="Aldedh"/>
    <property type="match status" value="1"/>
</dbReference>
<keyword evidence="3 7" id="KW-0641">Proline biosynthesis</keyword>
<keyword evidence="10" id="KW-1185">Reference proteome</keyword>
<dbReference type="NCBIfam" id="NF001221">
    <property type="entry name" value="PRK00197.1"/>
    <property type="match status" value="1"/>
</dbReference>
<dbReference type="EMBL" id="LJCR01001111">
    <property type="protein sequence ID" value="KPV51021.1"/>
    <property type="molecule type" value="Genomic_DNA"/>
</dbReference>
<feature type="domain" description="Aldehyde dehydrogenase" evidence="8">
    <location>
        <begin position="4"/>
        <end position="285"/>
    </location>
</feature>
<dbReference type="PANTHER" id="PTHR11063:SF8">
    <property type="entry name" value="DELTA-1-PYRROLINE-5-CARBOXYLATE SYNTHASE"/>
    <property type="match status" value="1"/>
</dbReference>
<dbReference type="HAMAP" id="MF_00412">
    <property type="entry name" value="ProA"/>
    <property type="match status" value="1"/>
</dbReference>
<comment type="catalytic activity">
    <reaction evidence="6 7">
        <text>L-glutamate 5-semialdehyde + phosphate + NADP(+) = L-glutamyl 5-phosphate + NADPH + H(+)</text>
        <dbReference type="Rhea" id="RHEA:19541"/>
        <dbReference type="ChEBI" id="CHEBI:15378"/>
        <dbReference type="ChEBI" id="CHEBI:43474"/>
        <dbReference type="ChEBI" id="CHEBI:57783"/>
        <dbReference type="ChEBI" id="CHEBI:58066"/>
        <dbReference type="ChEBI" id="CHEBI:58274"/>
        <dbReference type="ChEBI" id="CHEBI:58349"/>
        <dbReference type="EC" id="1.2.1.41"/>
    </reaction>
</comment>
<dbReference type="PIRSF" id="PIRSF000151">
    <property type="entry name" value="GPR"/>
    <property type="match status" value="1"/>
</dbReference>
<dbReference type="InterPro" id="IPR016163">
    <property type="entry name" value="Ald_DH_C"/>
</dbReference>
<dbReference type="EC" id="1.2.1.41" evidence="7"/>
<dbReference type="InterPro" id="IPR016162">
    <property type="entry name" value="Ald_DH_N"/>
</dbReference>
<evidence type="ECO:0000256" key="3">
    <source>
        <dbReference type="ARBA" id="ARBA00022650"/>
    </source>
</evidence>
<keyword evidence="5 7" id="KW-0560">Oxidoreductase</keyword>
<dbReference type="CDD" id="cd07079">
    <property type="entry name" value="ALDH_F18-19_ProA-GPR"/>
    <property type="match status" value="1"/>
</dbReference>
<evidence type="ECO:0000259" key="8">
    <source>
        <dbReference type="Pfam" id="PF00171"/>
    </source>
</evidence>
<proteinExistence type="inferred from homology"/>
<dbReference type="GO" id="GO:0004350">
    <property type="term" value="F:glutamate-5-semialdehyde dehydrogenase activity"/>
    <property type="evidence" value="ECO:0007669"/>
    <property type="project" value="UniProtKB-UniRule"/>
</dbReference>
<dbReference type="NCBIfam" id="TIGR00407">
    <property type="entry name" value="proA"/>
    <property type="match status" value="1"/>
</dbReference>
<organism evidence="9 10">
    <name type="scientific">Kouleothrix aurantiaca</name>
    <dbReference type="NCBI Taxonomy" id="186479"/>
    <lineage>
        <taxon>Bacteria</taxon>
        <taxon>Bacillati</taxon>
        <taxon>Chloroflexota</taxon>
        <taxon>Chloroflexia</taxon>
        <taxon>Chloroflexales</taxon>
        <taxon>Roseiflexineae</taxon>
        <taxon>Roseiflexaceae</taxon>
        <taxon>Kouleothrix</taxon>
    </lineage>
</organism>
<gene>
    <name evidence="7" type="primary">proA</name>
    <name evidence="9" type="ORF">SE17_23610</name>
</gene>
<keyword evidence="4 7" id="KW-0521">NADP</keyword>
<protein>
    <recommendedName>
        <fullName evidence="7">Gamma-glutamyl phosphate reductase</fullName>
        <shortName evidence="7">GPR</shortName>
        <ecNumber evidence="7">1.2.1.41</ecNumber>
    </recommendedName>
    <alternativeName>
        <fullName evidence="7">Glutamate-5-semialdehyde dehydrogenase</fullName>
    </alternativeName>
    <alternativeName>
        <fullName evidence="7">Glutamyl-gamma-semialdehyde dehydrogenase</fullName>
        <shortName evidence="7">GSA dehydrogenase</shortName>
    </alternativeName>
</protein>
<dbReference type="GO" id="GO:0005737">
    <property type="term" value="C:cytoplasm"/>
    <property type="evidence" value="ECO:0007669"/>
    <property type="project" value="UniProtKB-SubCell"/>
</dbReference>
<evidence type="ECO:0000256" key="7">
    <source>
        <dbReference type="HAMAP-Rule" id="MF_00412"/>
    </source>
</evidence>
<accession>A0A0N8PRW0</accession>
<dbReference type="UniPathway" id="UPA00098">
    <property type="reaction ID" value="UER00360"/>
</dbReference>
<evidence type="ECO:0000256" key="6">
    <source>
        <dbReference type="ARBA" id="ARBA00049024"/>
    </source>
</evidence>
<evidence type="ECO:0000313" key="10">
    <source>
        <dbReference type="Proteomes" id="UP000050509"/>
    </source>
</evidence>
<comment type="pathway">
    <text evidence="1 7">Amino-acid biosynthesis; L-proline biosynthesis; L-glutamate 5-semialdehyde from L-glutamate: step 2/2.</text>
</comment>
<comment type="subcellular location">
    <subcellularLocation>
        <location evidence="7">Cytoplasm</location>
    </subcellularLocation>
</comment>
<dbReference type="Proteomes" id="UP000050509">
    <property type="component" value="Unassembled WGS sequence"/>
</dbReference>
<dbReference type="FunFam" id="3.40.309.10:FF:000006">
    <property type="entry name" value="Gamma-glutamyl phosphate reductase"/>
    <property type="match status" value="1"/>
</dbReference>
<keyword evidence="7" id="KW-0963">Cytoplasm</keyword>
<sequence length="421" mass="44664">MLDLNAMGQRARRAARALSLASTAQKNAALEALASALTERASDVLAANAIDMERARAAGTTASLLDRMLLTEARLAAIAADVRKVAQLDDPVGEQFDASVLPNGLRVHRRRVPLGVVGVIYEARPNVTVDIAALCLKSGNAAILRGGKEIMHSCAALTEIIRDALLAADLPADAMQVIDDPDRPLVEQLLRLDAYVDVIIPRGGAALHTFCREKATIPVITGGIGVCHVYVDSAADMAKVVPIVRNAKVQRPSVCNALDTVLVHRSVAHEALAAIARDLLPLHVELRADEESLAILQTAGLAGEHVVPAQASDFGTEFMALILSTRVVDGLEEALDHIARFGDHSDAIITEDRAAADQFVAAVDSAAVFVNASTRFNDGGQLGLGAEIAVSTQKLHVRGPMALRELTTYKWVVEGDGQIRP</sequence>
<dbReference type="PANTHER" id="PTHR11063">
    <property type="entry name" value="GLUTAMATE SEMIALDEHYDE DEHYDROGENASE"/>
    <property type="match status" value="1"/>
</dbReference>
<dbReference type="GO" id="GO:0050661">
    <property type="term" value="F:NADP binding"/>
    <property type="evidence" value="ECO:0007669"/>
    <property type="project" value="InterPro"/>
</dbReference>
<dbReference type="Gene3D" id="3.40.309.10">
    <property type="entry name" value="Aldehyde Dehydrogenase, Chain A, domain 2"/>
    <property type="match status" value="1"/>
</dbReference>
<dbReference type="SUPFAM" id="SSF53720">
    <property type="entry name" value="ALDH-like"/>
    <property type="match status" value="1"/>
</dbReference>
<keyword evidence="2 7" id="KW-0028">Amino-acid biosynthesis</keyword>
<dbReference type="AlphaFoldDB" id="A0A0N8PRW0"/>
<dbReference type="InterPro" id="IPR015590">
    <property type="entry name" value="Aldehyde_DH_dom"/>
</dbReference>